<name>A0ACC6L162_9SPHI</name>
<evidence type="ECO:0000313" key="1">
    <source>
        <dbReference type="EMBL" id="MDR6785071.1"/>
    </source>
</evidence>
<sequence length="391" mass="42284">MKKNILYLVAFMSMIFVACNPLKDEINNIKPVAADKTVVLTLANADYGLLPAGNYARTGFYFATTADANDFISVILNKKYPQLGDGTKANISYNSMPAQVKPADSLITNNPNPLTYTVTDADYSATNGNNNKNFTTAKSLEFLSKKYPAAVNNQLSILTYAYFESGSTTSAGVPAVDTFIFLNGQWVKAYTVSQAQYISAGKLVLFNFGAADEPNLAGYFSVFLGSDASVTAKAKLGDVKYVAFDYFASSKTYRRIKPLIFDGIKWVSKPVSLGPLAFLRKKGTWIPDPTVYYTLIKADFSVLDKSGVATDAAIANAVTFASFDITGGANNWTESQITAALILILKTKYASAPVDETVLYKITYGLFKSGVTPTVKTFAKTSTGFVLVPES</sequence>
<accession>A0ACC6L162</accession>
<gene>
    <name evidence="1" type="ORF">J2X78_003645</name>
</gene>
<comment type="caution">
    <text evidence="1">The sequence shown here is derived from an EMBL/GenBank/DDBJ whole genome shotgun (WGS) entry which is preliminary data.</text>
</comment>
<proteinExistence type="predicted"/>
<reference evidence="1" key="1">
    <citation type="submission" date="2023-07" db="EMBL/GenBank/DDBJ databases">
        <title>Sorghum-associated microbial communities from plants grown in Nebraska, USA.</title>
        <authorList>
            <person name="Schachtman D."/>
        </authorList>
    </citation>
    <scope>NUCLEOTIDE SEQUENCE</scope>
    <source>
        <strain evidence="1">2697</strain>
    </source>
</reference>
<dbReference type="EMBL" id="JAVDTF010000003">
    <property type="protein sequence ID" value="MDR6785071.1"/>
    <property type="molecule type" value="Genomic_DNA"/>
</dbReference>
<dbReference type="Proteomes" id="UP001246858">
    <property type="component" value="Unassembled WGS sequence"/>
</dbReference>
<organism evidence="1 2">
    <name type="scientific">Pedobacter africanus</name>
    <dbReference type="NCBI Taxonomy" id="151894"/>
    <lineage>
        <taxon>Bacteria</taxon>
        <taxon>Pseudomonadati</taxon>
        <taxon>Bacteroidota</taxon>
        <taxon>Sphingobacteriia</taxon>
        <taxon>Sphingobacteriales</taxon>
        <taxon>Sphingobacteriaceae</taxon>
        <taxon>Pedobacter</taxon>
    </lineage>
</organism>
<evidence type="ECO:0000313" key="2">
    <source>
        <dbReference type="Proteomes" id="UP001246858"/>
    </source>
</evidence>
<protein>
    <submittedName>
        <fullName evidence="1">Uncharacterized protein</fullName>
    </submittedName>
</protein>
<keyword evidence="2" id="KW-1185">Reference proteome</keyword>